<evidence type="ECO:0000313" key="2">
    <source>
        <dbReference type="Proteomes" id="UP000627092"/>
    </source>
</evidence>
<evidence type="ECO:0000313" key="1">
    <source>
        <dbReference type="EMBL" id="QXI09655.1"/>
    </source>
</evidence>
<dbReference type="AlphaFoldDB" id="A0A9E6NKA9"/>
<dbReference type="KEGG" id="pze:HU754_017605"/>
<gene>
    <name evidence="1" type="ORF">HU754_017605</name>
</gene>
<reference evidence="1" key="2">
    <citation type="journal article" date="2021" name="Microorganisms">
        <title>The Ever-Expanding Pseudomonas Genus: Description of 43 New Species and Partition of the Pseudomonas putida Group.</title>
        <authorList>
            <person name="Girard L."/>
            <person name="Lood C."/>
            <person name="Hofte M."/>
            <person name="Vandamme P."/>
            <person name="Rokni-Zadeh H."/>
            <person name="van Noort V."/>
            <person name="Lavigne R."/>
            <person name="De Mot R."/>
        </authorList>
    </citation>
    <scope>NUCLEOTIDE SEQUENCE</scope>
    <source>
        <strain evidence="1">OE 48.2</strain>
    </source>
</reference>
<reference evidence="1" key="1">
    <citation type="journal article" date="2020" name="Microorganisms">
        <title>Reliable Identification of Environmental Pseudomonas Isolates Using the rpoD Gene.</title>
        <authorList>
            <consortium name="The Broad Institute Genome Sequencing Platform"/>
            <person name="Girard L."/>
            <person name="Lood C."/>
            <person name="Rokni-Zadeh H."/>
            <person name="van Noort V."/>
            <person name="Lavigne R."/>
            <person name="De Mot R."/>
        </authorList>
    </citation>
    <scope>NUCLEOTIDE SEQUENCE</scope>
    <source>
        <strain evidence="1">OE 48.2</strain>
    </source>
</reference>
<protein>
    <submittedName>
        <fullName evidence="1">Uncharacterized protein</fullName>
    </submittedName>
</protein>
<organism evidence="1 2">
    <name type="scientific">Pseudomonas zeae</name>
    <dbReference type="NCBI Taxonomy" id="2745510"/>
    <lineage>
        <taxon>Bacteria</taxon>
        <taxon>Pseudomonadati</taxon>
        <taxon>Pseudomonadota</taxon>
        <taxon>Gammaproteobacteria</taxon>
        <taxon>Pseudomonadales</taxon>
        <taxon>Pseudomonadaceae</taxon>
        <taxon>Pseudomonas</taxon>
    </lineage>
</organism>
<sequence>MIFNKAIFEDLWSGEKSICFFVHKAKCYWVLDHKYNFSLDAEKDYLGYLNKGHITQDQYAQACKEFRGGLLKLKSENFLQYLSCVGEGVLVREDFEGVFDMDGDCNAGKLLSRIENYYLSGVELNVDEFSFAGRLASRLPMFYVNFDRKIYLHMDFGRSHEDLAYPDWFSKCSDFNFLIPDVERYWVRCGDYWKFRFVQGFY</sequence>
<dbReference type="Proteomes" id="UP000627092">
    <property type="component" value="Chromosome"/>
</dbReference>
<dbReference type="RefSeq" id="WP_186624231.1">
    <property type="nucleotide sequence ID" value="NZ_CP077090.1"/>
</dbReference>
<name>A0A9E6NKA9_9PSED</name>
<proteinExistence type="predicted"/>
<accession>A0A9E6NKA9</accession>
<dbReference type="EMBL" id="CP077090">
    <property type="protein sequence ID" value="QXI09655.1"/>
    <property type="molecule type" value="Genomic_DNA"/>
</dbReference>